<organism evidence="3 4">
    <name type="scientific">Marilutibacter chinensis</name>
    <dbReference type="NCBI Taxonomy" id="2912247"/>
    <lineage>
        <taxon>Bacteria</taxon>
        <taxon>Pseudomonadati</taxon>
        <taxon>Pseudomonadota</taxon>
        <taxon>Gammaproteobacteria</taxon>
        <taxon>Lysobacterales</taxon>
        <taxon>Lysobacteraceae</taxon>
        <taxon>Marilutibacter</taxon>
    </lineage>
</organism>
<comment type="caution">
    <text evidence="3">The sequence shown here is derived from an EMBL/GenBank/DDBJ whole genome shotgun (WGS) entry which is preliminary data.</text>
</comment>
<dbReference type="Gene3D" id="3.40.50.12370">
    <property type="match status" value="1"/>
</dbReference>
<name>A0ABS9HPR9_9GAMM</name>
<gene>
    <name evidence="3" type="ORF">L3V18_00895</name>
</gene>
<protein>
    <submittedName>
        <fullName evidence="3">Universal stress protein</fullName>
    </submittedName>
</protein>
<evidence type="ECO:0000313" key="4">
    <source>
        <dbReference type="Proteomes" id="UP001430796"/>
    </source>
</evidence>
<dbReference type="Proteomes" id="UP001430796">
    <property type="component" value="Unassembled WGS sequence"/>
</dbReference>
<dbReference type="RefSeq" id="WP_237052740.1">
    <property type="nucleotide sequence ID" value="NZ_JAKJPO010000001.1"/>
</dbReference>
<accession>A0ABS9HPR9</accession>
<proteinExistence type="inferred from homology"/>
<dbReference type="PANTHER" id="PTHR46268">
    <property type="entry name" value="STRESS RESPONSE PROTEIN NHAX"/>
    <property type="match status" value="1"/>
</dbReference>
<dbReference type="SUPFAM" id="SSF52402">
    <property type="entry name" value="Adenine nucleotide alpha hydrolases-like"/>
    <property type="match status" value="2"/>
</dbReference>
<evidence type="ECO:0000313" key="3">
    <source>
        <dbReference type="EMBL" id="MCF7220350.1"/>
    </source>
</evidence>
<feature type="domain" description="UspA" evidence="2">
    <location>
        <begin position="164"/>
        <end position="274"/>
    </location>
</feature>
<reference evidence="3" key="2">
    <citation type="submission" date="2022-01" db="EMBL/GenBank/DDBJ databases">
        <authorList>
            <person name="Zhou L.Y."/>
        </authorList>
    </citation>
    <scope>NUCLEOTIDE SEQUENCE</scope>
    <source>
        <strain evidence="3">TLK-CK17</strain>
    </source>
</reference>
<reference evidence="3" key="1">
    <citation type="submission" date="2022-01" db="EMBL/GenBank/DDBJ databases">
        <title>Lysobacter chinensis sp. nov., a bacterium isolated from cow dung compost.</title>
        <authorList>
            <person name="Liu Y."/>
        </authorList>
    </citation>
    <scope>NUCLEOTIDE SEQUENCE</scope>
    <source>
        <strain evidence="3">TLK-CK17</strain>
    </source>
</reference>
<dbReference type="InterPro" id="IPR006016">
    <property type="entry name" value="UspA"/>
</dbReference>
<dbReference type="EMBL" id="JAKJPO010000001">
    <property type="protein sequence ID" value="MCF7220350.1"/>
    <property type="molecule type" value="Genomic_DNA"/>
</dbReference>
<evidence type="ECO:0000256" key="1">
    <source>
        <dbReference type="ARBA" id="ARBA00008791"/>
    </source>
</evidence>
<evidence type="ECO:0000259" key="2">
    <source>
        <dbReference type="Pfam" id="PF00582"/>
    </source>
</evidence>
<dbReference type="CDD" id="cd00293">
    <property type="entry name" value="USP-like"/>
    <property type="match status" value="1"/>
</dbReference>
<comment type="similarity">
    <text evidence="1">Belongs to the universal stress protein A family.</text>
</comment>
<dbReference type="PANTHER" id="PTHR46268:SF15">
    <property type="entry name" value="UNIVERSAL STRESS PROTEIN HP_0031"/>
    <property type="match status" value="1"/>
</dbReference>
<sequence length="277" mass="30053">MFKDILLPLLSGRFSEPALSTACALAKTFRGHVVVLLTSDAAASEASMRTHSPGGIYALLQEHAGTPTWAHVGALRERLARAGVAFDIRQADGFWLTAEQQSVTHARYADLVVLGIERESMHAESRRFSSVVVEGGRPVLLVPPQAADRDAWRHVVIAWKSTPEAARAVHDALPILRRADTVDLLMVDNRYESHGIEQTADAAIVPCLSRHGLQVNLVRRSAAHSSIGEEVLAYAGECGADLIVAGAYSRPRALERLFGGVTRTLLERTGIPVMFSH</sequence>
<dbReference type="Pfam" id="PF00582">
    <property type="entry name" value="Usp"/>
    <property type="match status" value="1"/>
</dbReference>
<keyword evidence="4" id="KW-1185">Reference proteome</keyword>